<evidence type="ECO:0000313" key="2">
    <source>
        <dbReference type="Proteomes" id="UP000032946"/>
    </source>
</evidence>
<dbReference type="EMBL" id="FO818640">
    <property type="protein sequence ID" value="CDM94568.1"/>
    <property type="molecule type" value="Genomic_DNA"/>
</dbReference>
<accession>A0A9P1KEA0</accession>
<reference evidence="1 2" key="1">
    <citation type="submission" date="2014-02" db="EMBL/GenBank/DDBJ databases">
        <authorList>
            <person name="Genoscope - CEA"/>
        </authorList>
    </citation>
    <scope>NUCLEOTIDE SEQUENCE [LARGE SCALE GENOMIC DNA]</scope>
    <source>
        <strain evidence="1 2">PCC 8005</strain>
    </source>
</reference>
<keyword evidence="2" id="KW-1185">Reference proteome</keyword>
<organism evidence="1 2">
    <name type="scientific">Limnospira indica PCC 8005</name>
    <dbReference type="NCBI Taxonomy" id="376219"/>
    <lineage>
        <taxon>Bacteria</taxon>
        <taxon>Bacillati</taxon>
        <taxon>Cyanobacteriota</taxon>
        <taxon>Cyanophyceae</taxon>
        <taxon>Oscillatoriophycideae</taxon>
        <taxon>Oscillatoriales</taxon>
        <taxon>Sirenicapillariaceae</taxon>
        <taxon>Limnospira</taxon>
    </lineage>
</organism>
<dbReference type="Proteomes" id="UP000032946">
    <property type="component" value="Chromosome"/>
</dbReference>
<gene>
    <name evidence="1" type="ORF">ARTHRO_20102</name>
</gene>
<dbReference type="AlphaFoldDB" id="A0A9P1KEA0"/>
<sequence>MLWSLRLIAGLSPFRGSVESQALAVKFTGIIENTTIVS</sequence>
<protein>
    <submittedName>
        <fullName evidence="1">Uncharacterized protein</fullName>
    </submittedName>
</protein>
<evidence type="ECO:0000313" key="1">
    <source>
        <dbReference type="EMBL" id="CDM94568.1"/>
    </source>
</evidence>
<name>A0A9P1KEA0_9CYAN</name>
<proteinExistence type="predicted"/>